<organism evidence="1">
    <name type="scientific">Arundo donax</name>
    <name type="common">Giant reed</name>
    <name type="synonym">Donax arundinaceus</name>
    <dbReference type="NCBI Taxonomy" id="35708"/>
    <lineage>
        <taxon>Eukaryota</taxon>
        <taxon>Viridiplantae</taxon>
        <taxon>Streptophyta</taxon>
        <taxon>Embryophyta</taxon>
        <taxon>Tracheophyta</taxon>
        <taxon>Spermatophyta</taxon>
        <taxon>Magnoliopsida</taxon>
        <taxon>Liliopsida</taxon>
        <taxon>Poales</taxon>
        <taxon>Poaceae</taxon>
        <taxon>PACMAD clade</taxon>
        <taxon>Arundinoideae</taxon>
        <taxon>Arundineae</taxon>
        <taxon>Arundo</taxon>
    </lineage>
</organism>
<reference evidence="1" key="2">
    <citation type="journal article" date="2015" name="Data Brief">
        <title>Shoot transcriptome of the giant reed, Arundo donax.</title>
        <authorList>
            <person name="Barrero R.A."/>
            <person name="Guerrero F.D."/>
            <person name="Moolhuijzen P."/>
            <person name="Goolsby J.A."/>
            <person name="Tidwell J."/>
            <person name="Bellgard S.E."/>
            <person name="Bellgard M.I."/>
        </authorList>
    </citation>
    <scope>NUCLEOTIDE SEQUENCE</scope>
    <source>
        <tissue evidence="1">Shoot tissue taken approximately 20 cm above the soil surface</tissue>
    </source>
</reference>
<dbReference type="EMBL" id="GBRH01282493">
    <property type="protein sequence ID" value="JAD15402.1"/>
    <property type="molecule type" value="Transcribed_RNA"/>
</dbReference>
<name>A0A0A8XUK8_ARUDO</name>
<dbReference type="AlphaFoldDB" id="A0A0A8XUK8"/>
<protein>
    <submittedName>
        <fullName evidence="1">Uncharacterized protein</fullName>
    </submittedName>
</protein>
<evidence type="ECO:0000313" key="1">
    <source>
        <dbReference type="EMBL" id="JAD15402.1"/>
    </source>
</evidence>
<accession>A0A0A8XUK8</accession>
<sequence>MKLRQVQIMELFVILKKISHLKLQSGLPLAHCNSGCTYTRT</sequence>
<reference evidence="1" key="1">
    <citation type="submission" date="2014-09" db="EMBL/GenBank/DDBJ databases">
        <authorList>
            <person name="Magalhaes I.L.F."/>
            <person name="Oliveira U."/>
            <person name="Santos F.R."/>
            <person name="Vidigal T.H.D.A."/>
            <person name="Brescovit A.D."/>
            <person name="Santos A.J."/>
        </authorList>
    </citation>
    <scope>NUCLEOTIDE SEQUENCE</scope>
    <source>
        <tissue evidence="1">Shoot tissue taken approximately 20 cm above the soil surface</tissue>
    </source>
</reference>
<proteinExistence type="predicted"/>